<organism evidence="1 2">
    <name type="scientific">Rickenella mellea</name>
    <dbReference type="NCBI Taxonomy" id="50990"/>
    <lineage>
        <taxon>Eukaryota</taxon>
        <taxon>Fungi</taxon>
        <taxon>Dikarya</taxon>
        <taxon>Basidiomycota</taxon>
        <taxon>Agaricomycotina</taxon>
        <taxon>Agaricomycetes</taxon>
        <taxon>Hymenochaetales</taxon>
        <taxon>Rickenellaceae</taxon>
        <taxon>Rickenella</taxon>
    </lineage>
</organism>
<gene>
    <name evidence="1" type="ORF">BD410DRAFT_902822</name>
</gene>
<dbReference type="SUPFAM" id="SSF52047">
    <property type="entry name" value="RNI-like"/>
    <property type="match status" value="1"/>
</dbReference>
<proteinExistence type="predicted"/>
<evidence type="ECO:0000313" key="2">
    <source>
        <dbReference type="Proteomes" id="UP000294933"/>
    </source>
</evidence>
<evidence type="ECO:0008006" key="3">
    <source>
        <dbReference type="Google" id="ProtNLM"/>
    </source>
</evidence>
<evidence type="ECO:0000313" key="1">
    <source>
        <dbReference type="EMBL" id="TDL14961.1"/>
    </source>
</evidence>
<sequence length="423" mass="48782">MAGVPLDYKLTVVFHNCSALRALHILVVPERECGLRNFFKNMAPLETLQITGPFDIDLNDLKNLLQCILPTLKNLRISGDVDFDMEVAPLTFPRLECLVIQYTRFTTPVLKAFLERHAESLLETNILLSNHAAWIACLSFVTRIMRGFPILDDTGDESHPEDVEWGDIMVHEFAYAVQDVQSSQNRMDRVVTELGLAFSDVTWVDVDSGETLPPETLSQILPFIDHFPHLQVLLLSSERGTGGFFSEFMIHIGRHLSHLRQLKRLALAWDVAQKHWARDYYRKLPRQIYCAEGLESDQDSDDDTPPPVDIPPYCWLRDGSLDDYRWRVWEAQNYRIAECIFRTFFNDCPSVDVVEWYPFQPWYADSQTCWIWRAVDSRQLPGKEPSRFVVGDLSWKGKAVRPKTFHVAVGREAAYNTRRGSPF</sequence>
<dbReference type="EMBL" id="ML170297">
    <property type="protein sequence ID" value="TDL14961.1"/>
    <property type="molecule type" value="Genomic_DNA"/>
</dbReference>
<dbReference type="InterPro" id="IPR032675">
    <property type="entry name" value="LRR_dom_sf"/>
</dbReference>
<keyword evidence="2" id="KW-1185">Reference proteome</keyword>
<dbReference type="Gene3D" id="3.80.10.10">
    <property type="entry name" value="Ribonuclease Inhibitor"/>
    <property type="match status" value="1"/>
</dbReference>
<name>A0A4Y7PIY7_9AGAM</name>
<accession>A0A4Y7PIY7</accession>
<dbReference type="Proteomes" id="UP000294933">
    <property type="component" value="Unassembled WGS sequence"/>
</dbReference>
<reference evidence="1 2" key="1">
    <citation type="submission" date="2018-06" db="EMBL/GenBank/DDBJ databases">
        <title>A transcriptomic atlas of mushroom development highlights an independent origin of complex multicellularity.</title>
        <authorList>
            <consortium name="DOE Joint Genome Institute"/>
            <person name="Krizsan K."/>
            <person name="Almasi E."/>
            <person name="Merenyi Z."/>
            <person name="Sahu N."/>
            <person name="Viragh M."/>
            <person name="Koszo T."/>
            <person name="Mondo S."/>
            <person name="Kiss B."/>
            <person name="Balint B."/>
            <person name="Kues U."/>
            <person name="Barry K."/>
            <person name="Hegedus J.C."/>
            <person name="Henrissat B."/>
            <person name="Johnson J."/>
            <person name="Lipzen A."/>
            <person name="Ohm R."/>
            <person name="Nagy I."/>
            <person name="Pangilinan J."/>
            <person name="Yan J."/>
            <person name="Xiong Y."/>
            <person name="Grigoriev I.V."/>
            <person name="Hibbett D.S."/>
            <person name="Nagy L.G."/>
        </authorList>
    </citation>
    <scope>NUCLEOTIDE SEQUENCE [LARGE SCALE GENOMIC DNA]</scope>
    <source>
        <strain evidence="1 2">SZMC22713</strain>
    </source>
</reference>
<dbReference type="AlphaFoldDB" id="A0A4Y7PIY7"/>
<dbReference type="VEuPathDB" id="FungiDB:BD410DRAFT_902822"/>
<protein>
    <recommendedName>
        <fullName evidence="3">F-box domain-containing protein</fullName>
    </recommendedName>
</protein>